<sequence length="137" mass="15274">MYTQAHVRTYTHTDTCTHTQTDTCTHTCTYTQTRVQIHTCTYTQTRTPPIQSCSTSLFTHTAGYCTLGRGREHSTHSILCFHCAQLLSSLTAPSAKDRSGLSSEPAQQDGPGGHTRPHHNFHSPLESRRVEILSPVY</sequence>
<evidence type="ECO:0000313" key="2">
    <source>
        <dbReference type="EMBL" id="CAI9585736.1"/>
    </source>
</evidence>
<dbReference type="EMBL" id="CATNWA010015679">
    <property type="protein sequence ID" value="CAI9585736.1"/>
    <property type="molecule type" value="Genomic_DNA"/>
</dbReference>
<feature type="non-terminal residue" evidence="2">
    <location>
        <position position="137"/>
    </location>
</feature>
<dbReference type="Proteomes" id="UP001162483">
    <property type="component" value="Unassembled WGS sequence"/>
</dbReference>
<protein>
    <submittedName>
        <fullName evidence="2">Uncharacterized protein</fullName>
    </submittedName>
</protein>
<proteinExistence type="predicted"/>
<feature type="region of interest" description="Disordered" evidence="1">
    <location>
        <begin position="94"/>
        <end position="125"/>
    </location>
</feature>
<comment type="caution">
    <text evidence="2">The sequence shown here is derived from an EMBL/GenBank/DDBJ whole genome shotgun (WGS) entry which is preliminary data.</text>
</comment>
<accession>A0ABN9EQJ3</accession>
<gene>
    <name evidence="2" type="ORF">SPARVUS_LOCUS10262345</name>
</gene>
<evidence type="ECO:0000313" key="3">
    <source>
        <dbReference type="Proteomes" id="UP001162483"/>
    </source>
</evidence>
<reference evidence="2" key="1">
    <citation type="submission" date="2023-05" db="EMBL/GenBank/DDBJ databases">
        <authorList>
            <person name="Stuckert A."/>
        </authorList>
    </citation>
    <scope>NUCLEOTIDE SEQUENCE</scope>
</reference>
<name>A0ABN9EQJ3_9NEOB</name>
<evidence type="ECO:0000256" key="1">
    <source>
        <dbReference type="SAM" id="MobiDB-lite"/>
    </source>
</evidence>
<organism evidence="2 3">
    <name type="scientific">Staurois parvus</name>
    <dbReference type="NCBI Taxonomy" id="386267"/>
    <lineage>
        <taxon>Eukaryota</taxon>
        <taxon>Metazoa</taxon>
        <taxon>Chordata</taxon>
        <taxon>Craniata</taxon>
        <taxon>Vertebrata</taxon>
        <taxon>Euteleostomi</taxon>
        <taxon>Amphibia</taxon>
        <taxon>Batrachia</taxon>
        <taxon>Anura</taxon>
        <taxon>Neobatrachia</taxon>
        <taxon>Ranoidea</taxon>
        <taxon>Ranidae</taxon>
        <taxon>Staurois</taxon>
    </lineage>
</organism>
<keyword evidence="3" id="KW-1185">Reference proteome</keyword>